<feature type="transmembrane region" description="Helical" evidence="8">
    <location>
        <begin position="229"/>
        <end position="247"/>
    </location>
</feature>
<comment type="similarity">
    <text evidence="2 8">Belongs to the 4-toluene sulfonate uptake permease (TSUP) (TC 2.A.102) family.</text>
</comment>
<evidence type="ECO:0000256" key="4">
    <source>
        <dbReference type="ARBA" id="ARBA00022475"/>
    </source>
</evidence>
<evidence type="ECO:0000256" key="8">
    <source>
        <dbReference type="RuleBase" id="RU363041"/>
    </source>
</evidence>
<feature type="transmembrane region" description="Helical" evidence="8">
    <location>
        <begin position="52"/>
        <end position="69"/>
    </location>
</feature>
<protein>
    <recommendedName>
        <fullName evidence="8">Probable membrane transporter protein</fullName>
    </recommendedName>
</protein>
<feature type="transmembrane region" description="Helical" evidence="8">
    <location>
        <begin position="76"/>
        <end position="94"/>
    </location>
</feature>
<evidence type="ECO:0000256" key="3">
    <source>
        <dbReference type="ARBA" id="ARBA00022448"/>
    </source>
</evidence>
<feature type="transmembrane region" description="Helical" evidence="8">
    <location>
        <begin position="156"/>
        <end position="175"/>
    </location>
</feature>
<keyword evidence="10" id="KW-1185">Reference proteome</keyword>
<evidence type="ECO:0000313" key="10">
    <source>
        <dbReference type="Proteomes" id="UP000776651"/>
    </source>
</evidence>
<evidence type="ECO:0000256" key="1">
    <source>
        <dbReference type="ARBA" id="ARBA00004651"/>
    </source>
</evidence>
<gene>
    <name evidence="9" type="ORF">K3177_14910</name>
</gene>
<keyword evidence="7 8" id="KW-0472">Membrane</keyword>
<name>A0ABS7JK81_9SPHN</name>
<keyword evidence="3" id="KW-0813">Transport</keyword>
<keyword evidence="4 8" id="KW-1003">Cell membrane</keyword>
<keyword evidence="6 8" id="KW-1133">Transmembrane helix</keyword>
<evidence type="ECO:0000256" key="6">
    <source>
        <dbReference type="ARBA" id="ARBA00022989"/>
    </source>
</evidence>
<dbReference type="EMBL" id="JAIGNQ010000004">
    <property type="protein sequence ID" value="MBX7489796.1"/>
    <property type="molecule type" value="Genomic_DNA"/>
</dbReference>
<evidence type="ECO:0000256" key="7">
    <source>
        <dbReference type="ARBA" id="ARBA00023136"/>
    </source>
</evidence>
<dbReference type="PANTHER" id="PTHR30269">
    <property type="entry name" value="TRANSMEMBRANE PROTEIN YFCA"/>
    <property type="match status" value="1"/>
</dbReference>
<accession>A0ABS7JK81</accession>
<dbReference type="Proteomes" id="UP000776651">
    <property type="component" value="Unassembled WGS sequence"/>
</dbReference>
<comment type="caution">
    <text evidence="9">The sequence shown here is derived from an EMBL/GenBank/DDBJ whole genome shotgun (WGS) entry which is preliminary data.</text>
</comment>
<feature type="transmembrane region" description="Helical" evidence="8">
    <location>
        <begin position="100"/>
        <end position="119"/>
    </location>
</feature>
<keyword evidence="5 8" id="KW-0812">Transmembrane</keyword>
<dbReference type="InterPro" id="IPR052017">
    <property type="entry name" value="TSUP"/>
</dbReference>
<dbReference type="Pfam" id="PF01925">
    <property type="entry name" value="TauE"/>
    <property type="match status" value="1"/>
</dbReference>
<sequence>MELTADVIFLLVSVAFLAGAIDSIAGGGGLLTVPALLAAGVPPTLALGTNKLQGTFGTATAAITFLLKGRVDFRRFLIPCLMALTGSACGALVLTRLDPAFLSGLIPVLLIAMAIYYALKPDLGDEDREVRARPALLVAVSLAIGFYDGFFGPGTGSFLTTALIALFGFGTVNAIAHTKLLNFCSNLASLIVLLAAGKVLIPLGLAMAAASMLGGYAGAHSTMRFGTKAVRPLLIIMCVALTIKLLWDPTNPITKLMATLFS</sequence>
<reference evidence="9 10" key="1">
    <citation type="submission" date="2021-08" db="EMBL/GenBank/DDBJ databases">
        <title>Comparative Genomics Analysis of the Genus Qipengyuania Reveals Extensive Genetic Diversity and Metabolic Versatility, Including the Description of Fifteen Novel Species.</title>
        <authorList>
            <person name="Liu Y."/>
        </authorList>
    </citation>
    <scope>NUCLEOTIDE SEQUENCE [LARGE SCALE GENOMIC DNA]</scope>
    <source>
        <strain evidence="9 10">GH25</strain>
    </source>
</reference>
<proteinExistence type="inferred from homology"/>
<dbReference type="RefSeq" id="WP_221598866.1">
    <property type="nucleotide sequence ID" value="NZ_JAIGNQ010000004.1"/>
</dbReference>
<evidence type="ECO:0000256" key="5">
    <source>
        <dbReference type="ARBA" id="ARBA00022692"/>
    </source>
</evidence>
<dbReference type="InterPro" id="IPR002781">
    <property type="entry name" value="TM_pro_TauE-like"/>
</dbReference>
<feature type="transmembrane region" description="Helical" evidence="8">
    <location>
        <begin position="7"/>
        <end position="32"/>
    </location>
</feature>
<feature type="transmembrane region" description="Helical" evidence="8">
    <location>
        <begin position="131"/>
        <end position="150"/>
    </location>
</feature>
<organism evidence="9 10">
    <name type="scientific">Qipengyuania pacifica</name>
    <dbReference type="NCBI Taxonomy" id="2860199"/>
    <lineage>
        <taxon>Bacteria</taxon>
        <taxon>Pseudomonadati</taxon>
        <taxon>Pseudomonadota</taxon>
        <taxon>Alphaproteobacteria</taxon>
        <taxon>Sphingomonadales</taxon>
        <taxon>Erythrobacteraceae</taxon>
        <taxon>Qipengyuania</taxon>
    </lineage>
</organism>
<evidence type="ECO:0000256" key="2">
    <source>
        <dbReference type="ARBA" id="ARBA00009142"/>
    </source>
</evidence>
<evidence type="ECO:0000313" key="9">
    <source>
        <dbReference type="EMBL" id="MBX7489796.1"/>
    </source>
</evidence>
<comment type="subcellular location">
    <subcellularLocation>
        <location evidence="1 8">Cell membrane</location>
        <topology evidence="1 8">Multi-pass membrane protein</topology>
    </subcellularLocation>
</comment>
<feature type="transmembrane region" description="Helical" evidence="8">
    <location>
        <begin position="187"/>
        <end position="209"/>
    </location>
</feature>
<dbReference type="PANTHER" id="PTHR30269:SF0">
    <property type="entry name" value="MEMBRANE TRANSPORTER PROTEIN YFCA-RELATED"/>
    <property type="match status" value="1"/>
</dbReference>